<comment type="function">
    <text evidence="11">Plays a major role in protein secretion by helping the post-translocational extracellular folding of several secreted proteins.</text>
</comment>
<comment type="similarity">
    <text evidence="3 11">Belongs to the PrsA family.</text>
</comment>
<evidence type="ECO:0000256" key="12">
    <source>
        <dbReference type="SAM" id="MobiDB-lite"/>
    </source>
</evidence>
<dbReference type="GO" id="GO:0003755">
    <property type="term" value="F:peptidyl-prolyl cis-trans isomerase activity"/>
    <property type="evidence" value="ECO:0007669"/>
    <property type="project" value="UniProtKB-UniRule"/>
</dbReference>
<dbReference type="InterPro" id="IPR000297">
    <property type="entry name" value="PPIase_PpiC"/>
</dbReference>
<dbReference type="HAMAP" id="MF_01145">
    <property type="entry name" value="Foldase_PrsA"/>
    <property type="match status" value="1"/>
</dbReference>
<organism evidence="15 16">
    <name type="scientific">Gracilibacillus halophilus YIM-C55.5</name>
    <dbReference type="NCBI Taxonomy" id="1308866"/>
    <lineage>
        <taxon>Bacteria</taxon>
        <taxon>Bacillati</taxon>
        <taxon>Bacillota</taxon>
        <taxon>Bacilli</taxon>
        <taxon>Bacillales</taxon>
        <taxon>Bacillaceae</taxon>
        <taxon>Gracilibacillus</taxon>
    </lineage>
</organism>
<evidence type="ECO:0000256" key="5">
    <source>
        <dbReference type="ARBA" id="ARBA00022729"/>
    </source>
</evidence>
<evidence type="ECO:0000256" key="13">
    <source>
        <dbReference type="SAM" id="SignalP"/>
    </source>
</evidence>
<feature type="signal peptide" evidence="13">
    <location>
        <begin position="1"/>
        <end position="20"/>
    </location>
</feature>
<dbReference type="InterPro" id="IPR050245">
    <property type="entry name" value="PrsA_foldase"/>
</dbReference>
<dbReference type="InterPro" id="IPR027304">
    <property type="entry name" value="Trigger_fact/SurA_dom_sf"/>
</dbReference>
<dbReference type="SUPFAM" id="SSF54534">
    <property type="entry name" value="FKBP-like"/>
    <property type="match status" value="1"/>
</dbReference>
<dbReference type="RefSeq" id="WP_003472739.1">
    <property type="nucleotide sequence ID" value="NZ_APML01000061.1"/>
</dbReference>
<dbReference type="AlphaFoldDB" id="N4W9U6"/>
<evidence type="ECO:0000256" key="6">
    <source>
        <dbReference type="ARBA" id="ARBA00023110"/>
    </source>
</evidence>
<evidence type="ECO:0000256" key="9">
    <source>
        <dbReference type="ARBA" id="ARBA00023235"/>
    </source>
</evidence>
<dbReference type="Proteomes" id="UP000012283">
    <property type="component" value="Unassembled WGS sequence"/>
</dbReference>
<dbReference type="eggNOG" id="COG0760">
    <property type="taxonomic scope" value="Bacteria"/>
</dbReference>
<keyword evidence="7 11" id="KW-0472">Membrane</keyword>
<comment type="subcellular location">
    <subcellularLocation>
        <location evidence="2 11">Cell membrane</location>
        <topology evidence="2 11">Lipid-anchor</topology>
    </subcellularLocation>
</comment>
<keyword evidence="9 11" id="KW-0413">Isomerase</keyword>
<evidence type="ECO:0000256" key="1">
    <source>
        <dbReference type="ARBA" id="ARBA00000971"/>
    </source>
</evidence>
<dbReference type="PROSITE" id="PS51257">
    <property type="entry name" value="PROKAR_LIPOPROTEIN"/>
    <property type="match status" value="1"/>
</dbReference>
<dbReference type="SUPFAM" id="SSF109998">
    <property type="entry name" value="Triger factor/SurA peptide-binding domain-like"/>
    <property type="match status" value="1"/>
</dbReference>
<name>N4W9U6_9BACI</name>
<sequence>MKMKKLAMATTFAASVIALSACSSDDESETVVETGSGNITKDEFYEELKSSNGGQVLQQMVLKTILEDNYDVSDEEVDQEVQSLKDQYGDQWEMVLAQSGLEDEDALREQLRTSLLQQKAVTEDVEVSDEEINQRYERMQTELVASHILVQDEETANTVKEELDNGEDFASLAEEYSTDQASASNGGELDPFTAGDMAPAFEDAAYNLETDEVSDPVQSDNGWHIIKLQERNEVEVEPLEDMKDQIRSEIAQTKVEDSAAQTKMQELMQDADIDVKIDEFESLFEQQTSTGSSSGSGSGSSSEESSDAE</sequence>
<keyword evidence="10 11" id="KW-0449">Lipoprotein</keyword>
<dbReference type="Pfam" id="PF00639">
    <property type="entry name" value="Rotamase"/>
    <property type="match status" value="1"/>
</dbReference>
<feature type="compositionally biased region" description="Low complexity" evidence="12">
    <location>
        <begin position="288"/>
        <end position="303"/>
    </location>
</feature>
<dbReference type="EC" id="5.2.1.8" evidence="11"/>
<keyword evidence="5 11" id="KW-0732">Signal</keyword>
<reference evidence="15 16" key="1">
    <citation type="submission" date="2013-03" db="EMBL/GenBank/DDBJ databases">
        <title>Draft genome sequence of Gracibacillus halophilus YIM-C55.5, a moderately halophilic and thermophilic organism from the Xiaochaidamu salt lake.</title>
        <authorList>
            <person name="Sugumar T."/>
            <person name="Polireddy D.R."/>
            <person name="Antony A."/>
            <person name="Madhava Y.R."/>
            <person name="Sivakumar N."/>
        </authorList>
    </citation>
    <scope>NUCLEOTIDE SEQUENCE [LARGE SCALE GENOMIC DNA]</scope>
    <source>
        <strain evidence="15 16">YIM-C55.5</strain>
    </source>
</reference>
<dbReference type="EMBL" id="APML01000061">
    <property type="protein sequence ID" value="ENH96034.1"/>
    <property type="molecule type" value="Genomic_DNA"/>
</dbReference>
<feature type="chain" id="PRO_5038462696" description="Foldase protein PrsA" evidence="13">
    <location>
        <begin position="21"/>
        <end position="309"/>
    </location>
</feature>
<comment type="caution">
    <text evidence="15">The sequence shown here is derived from an EMBL/GenBank/DDBJ whole genome shotgun (WGS) entry which is preliminary data.</text>
</comment>
<dbReference type="PANTHER" id="PTHR47245:SF1">
    <property type="entry name" value="FOLDASE PROTEIN PRSA"/>
    <property type="match status" value="1"/>
</dbReference>
<protein>
    <recommendedName>
        <fullName evidence="11">Foldase protein PrsA</fullName>
        <ecNumber evidence="11">5.2.1.8</ecNumber>
    </recommendedName>
</protein>
<dbReference type="GO" id="GO:0015031">
    <property type="term" value="P:protein transport"/>
    <property type="evidence" value="ECO:0007669"/>
    <property type="project" value="InterPro"/>
</dbReference>
<comment type="catalytic activity">
    <reaction evidence="1 11">
        <text>[protein]-peptidylproline (omega=180) = [protein]-peptidylproline (omega=0)</text>
        <dbReference type="Rhea" id="RHEA:16237"/>
        <dbReference type="Rhea" id="RHEA-COMP:10747"/>
        <dbReference type="Rhea" id="RHEA-COMP:10748"/>
        <dbReference type="ChEBI" id="CHEBI:83833"/>
        <dbReference type="ChEBI" id="CHEBI:83834"/>
        <dbReference type="EC" id="5.2.1.8"/>
    </reaction>
</comment>
<evidence type="ECO:0000313" key="16">
    <source>
        <dbReference type="Proteomes" id="UP000012283"/>
    </source>
</evidence>
<dbReference type="GO" id="GO:0006457">
    <property type="term" value="P:protein folding"/>
    <property type="evidence" value="ECO:0007669"/>
    <property type="project" value="UniProtKB-UniRule"/>
</dbReference>
<keyword evidence="8 11" id="KW-0564">Palmitate</keyword>
<evidence type="ECO:0000256" key="3">
    <source>
        <dbReference type="ARBA" id="ARBA00006071"/>
    </source>
</evidence>
<evidence type="ECO:0000256" key="10">
    <source>
        <dbReference type="ARBA" id="ARBA00023288"/>
    </source>
</evidence>
<dbReference type="PANTHER" id="PTHR47245">
    <property type="entry name" value="PEPTIDYLPROLYL ISOMERASE"/>
    <property type="match status" value="1"/>
</dbReference>
<dbReference type="GO" id="GO:0005886">
    <property type="term" value="C:plasma membrane"/>
    <property type="evidence" value="ECO:0007669"/>
    <property type="project" value="UniProtKB-SubCell"/>
</dbReference>
<keyword evidence="6 11" id="KW-0697">Rotamase</keyword>
<dbReference type="PROSITE" id="PS50198">
    <property type="entry name" value="PPIC_PPIASE_2"/>
    <property type="match status" value="1"/>
</dbReference>
<evidence type="ECO:0000259" key="14">
    <source>
        <dbReference type="PROSITE" id="PS50198"/>
    </source>
</evidence>
<keyword evidence="16" id="KW-1185">Reference proteome</keyword>
<feature type="domain" description="PpiC" evidence="14">
    <location>
        <begin position="140"/>
        <end position="230"/>
    </location>
</feature>
<accession>N4W9U6</accession>
<evidence type="ECO:0000256" key="2">
    <source>
        <dbReference type="ARBA" id="ARBA00004193"/>
    </source>
</evidence>
<proteinExistence type="inferred from homology"/>
<dbReference type="InterPro" id="IPR023059">
    <property type="entry name" value="Foldase_PrsA"/>
</dbReference>
<dbReference type="Gene3D" id="3.10.50.40">
    <property type="match status" value="1"/>
</dbReference>
<dbReference type="STRING" id="1308866.J416_12944"/>
<dbReference type="InterPro" id="IPR046357">
    <property type="entry name" value="PPIase_dom_sf"/>
</dbReference>
<gene>
    <name evidence="11" type="primary">prsA</name>
    <name evidence="15" type="ORF">J416_12944</name>
</gene>
<evidence type="ECO:0000256" key="7">
    <source>
        <dbReference type="ARBA" id="ARBA00023136"/>
    </source>
</evidence>
<feature type="region of interest" description="Disordered" evidence="12">
    <location>
        <begin position="278"/>
        <end position="309"/>
    </location>
</feature>
<dbReference type="PATRIC" id="fig|1308866.3.peg.2618"/>
<evidence type="ECO:0000256" key="8">
    <source>
        <dbReference type="ARBA" id="ARBA00023139"/>
    </source>
</evidence>
<evidence type="ECO:0000256" key="11">
    <source>
        <dbReference type="HAMAP-Rule" id="MF_01145"/>
    </source>
</evidence>
<evidence type="ECO:0000256" key="4">
    <source>
        <dbReference type="ARBA" id="ARBA00022475"/>
    </source>
</evidence>
<keyword evidence="4 11" id="KW-1003">Cell membrane</keyword>
<dbReference type="InterPro" id="IPR037041">
    <property type="entry name" value="Trigger_fac_C_sf"/>
</dbReference>
<evidence type="ECO:0000313" key="15">
    <source>
        <dbReference type="EMBL" id="ENH96034.1"/>
    </source>
</evidence>
<dbReference type="Gene3D" id="1.10.3120.10">
    <property type="entry name" value="Trigger factor, C-terminal domain"/>
    <property type="match status" value="1"/>
</dbReference>